<dbReference type="InterPro" id="IPR009003">
    <property type="entry name" value="Peptidase_S1_PA"/>
</dbReference>
<evidence type="ECO:0000313" key="8">
    <source>
        <dbReference type="Proteomes" id="UP000515164"/>
    </source>
</evidence>
<protein>
    <submittedName>
        <fullName evidence="9">Chymotrypsin-1-like</fullName>
    </submittedName>
</protein>
<keyword evidence="2 6" id="KW-0645">Protease</keyword>
<dbReference type="InterPro" id="IPR001254">
    <property type="entry name" value="Trypsin_dom"/>
</dbReference>
<dbReference type="KEGG" id="bbif:117216187"/>
<evidence type="ECO:0000256" key="1">
    <source>
        <dbReference type="ARBA" id="ARBA00007664"/>
    </source>
</evidence>
<gene>
    <name evidence="9" type="primary">LOC117216187</name>
</gene>
<evidence type="ECO:0000259" key="7">
    <source>
        <dbReference type="PROSITE" id="PS50240"/>
    </source>
</evidence>
<sequence>MNEIAPFCSYICFLLLAKSIEFNKFQKAVPPRIARPKANPKNGKVSSVLPYLVVGIVDPKKCQKFYVGEDVIYTFRSVGHGTYNINIDNVSITICIRVPISNIDIHIKGNRSLVSLHCSFKILRVTMTRLALVVFIIGVVFGDVFASNQTNEIGEQIVGGTNARLGQYPYQVSLRQNGRHFCGGTLVTNKHVVTAAHCIHGIVSPPYKDFTVVTGTVTLSSGGQTHAVKSAVYNPDFKPTSAESFRNDVAVVTLASPVSINANQKPIPLVSSDPPVGATLRMTGWGRTSANAGNLPNILQTTTVNLLNNADCQKRLGIQIYPGHLCAYNKKGVGICMGDSGGPLVYNGQLVGIASFVIPCAEGYPDAYTRVSQYKSFINRNLF</sequence>
<dbReference type="SMART" id="SM00020">
    <property type="entry name" value="Tryp_SPc"/>
    <property type="match status" value="1"/>
</dbReference>
<dbReference type="InterPro" id="IPR001314">
    <property type="entry name" value="Peptidase_S1A"/>
</dbReference>
<keyword evidence="8" id="KW-1185">Reference proteome</keyword>
<reference evidence="9" key="1">
    <citation type="submission" date="2025-08" db="UniProtKB">
        <authorList>
            <consortium name="RefSeq"/>
        </authorList>
    </citation>
    <scope>IDENTIFICATION</scope>
    <source>
        <tissue evidence="9">Muscle</tissue>
    </source>
</reference>
<keyword evidence="3 6" id="KW-0378">Hydrolase</keyword>
<dbReference type="GO" id="GO:0004252">
    <property type="term" value="F:serine-type endopeptidase activity"/>
    <property type="evidence" value="ECO:0007669"/>
    <property type="project" value="InterPro"/>
</dbReference>
<dbReference type="InterPro" id="IPR043504">
    <property type="entry name" value="Peptidase_S1_PA_chymotrypsin"/>
</dbReference>
<dbReference type="FunFam" id="2.40.10.10:FF:000034">
    <property type="entry name" value="Eupolytin"/>
    <property type="match status" value="1"/>
</dbReference>
<evidence type="ECO:0000313" key="9">
    <source>
        <dbReference type="RefSeq" id="XP_033318627.1"/>
    </source>
</evidence>
<dbReference type="Gene3D" id="2.40.10.10">
    <property type="entry name" value="Trypsin-like serine proteases"/>
    <property type="match status" value="2"/>
</dbReference>
<keyword evidence="5" id="KW-1015">Disulfide bond</keyword>
<dbReference type="CDD" id="cd00190">
    <property type="entry name" value="Tryp_SPc"/>
    <property type="match status" value="1"/>
</dbReference>
<comment type="similarity">
    <text evidence="1">Belongs to the peptidase S1 family.</text>
</comment>
<dbReference type="PROSITE" id="PS50240">
    <property type="entry name" value="TRYPSIN_DOM"/>
    <property type="match status" value="1"/>
</dbReference>
<dbReference type="PANTHER" id="PTHR24276">
    <property type="entry name" value="POLYSERASE-RELATED"/>
    <property type="match status" value="1"/>
</dbReference>
<feature type="domain" description="Peptidase S1" evidence="7">
    <location>
        <begin position="157"/>
        <end position="383"/>
    </location>
</feature>
<evidence type="ECO:0000256" key="5">
    <source>
        <dbReference type="ARBA" id="ARBA00023157"/>
    </source>
</evidence>
<keyword evidence="4 6" id="KW-0720">Serine protease</keyword>
<organism evidence="8 9">
    <name type="scientific">Bombus bifarius</name>
    <dbReference type="NCBI Taxonomy" id="103933"/>
    <lineage>
        <taxon>Eukaryota</taxon>
        <taxon>Metazoa</taxon>
        <taxon>Ecdysozoa</taxon>
        <taxon>Arthropoda</taxon>
        <taxon>Hexapoda</taxon>
        <taxon>Insecta</taxon>
        <taxon>Pterygota</taxon>
        <taxon>Neoptera</taxon>
        <taxon>Endopterygota</taxon>
        <taxon>Hymenoptera</taxon>
        <taxon>Apocrita</taxon>
        <taxon>Aculeata</taxon>
        <taxon>Apoidea</taxon>
        <taxon>Anthophila</taxon>
        <taxon>Apidae</taxon>
        <taxon>Bombus</taxon>
        <taxon>Pyrobombus</taxon>
    </lineage>
</organism>
<dbReference type="AlphaFoldDB" id="A0A6P8NX83"/>
<dbReference type="GO" id="GO:0006508">
    <property type="term" value="P:proteolysis"/>
    <property type="evidence" value="ECO:0007669"/>
    <property type="project" value="UniProtKB-KW"/>
</dbReference>
<dbReference type="Pfam" id="PF00089">
    <property type="entry name" value="Trypsin"/>
    <property type="match status" value="1"/>
</dbReference>
<evidence type="ECO:0000256" key="3">
    <source>
        <dbReference type="ARBA" id="ARBA00022801"/>
    </source>
</evidence>
<evidence type="ECO:0000256" key="6">
    <source>
        <dbReference type="RuleBase" id="RU363034"/>
    </source>
</evidence>
<dbReference type="Proteomes" id="UP000515164">
    <property type="component" value="Unplaced"/>
</dbReference>
<evidence type="ECO:0000256" key="2">
    <source>
        <dbReference type="ARBA" id="ARBA00022670"/>
    </source>
</evidence>
<dbReference type="InterPro" id="IPR050430">
    <property type="entry name" value="Peptidase_S1"/>
</dbReference>
<dbReference type="PANTHER" id="PTHR24276:SF96">
    <property type="entry name" value="PEPTIDASE S1 DOMAIN-CONTAINING PROTEIN"/>
    <property type="match status" value="1"/>
</dbReference>
<evidence type="ECO:0000256" key="4">
    <source>
        <dbReference type="ARBA" id="ARBA00022825"/>
    </source>
</evidence>
<accession>A0A6P8NX83</accession>
<name>A0A6P8NX83_9HYME</name>
<dbReference type="InterPro" id="IPR033116">
    <property type="entry name" value="TRYPSIN_SER"/>
</dbReference>
<dbReference type="GeneID" id="117216187"/>
<dbReference type="SUPFAM" id="SSF50494">
    <property type="entry name" value="Trypsin-like serine proteases"/>
    <property type="match status" value="1"/>
</dbReference>
<dbReference type="PRINTS" id="PR00722">
    <property type="entry name" value="CHYMOTRYPSIN"/>
</dbReference>
<dbReference type="PROSITE" id="PS00135">
    <property type="entry name" value="TRYPSIN_SER"/>
    <property type="match status" value="1"/>
</dbReference>
<proteinExistence type="inferred from homology"/>
<dbReference type="RefSeq" id="XP_033318627.1">
    <property type="nucleotide sequence ID" value="XM_033462736.1"/>
</dbReference>
<dbReference type="PROSITE" id="PS00134">
    <property type="entry name" value="TRYPSIN_HIS"/>
    <property type="match status" value="1"/>
</dbReference>
<dbReference type="InterPro" id="IPR018114">
    <property type="entry name" value="TRYPSIN_HIS"/>
</dbReference>